<keyword evidence="3" id="KW-1185">Reference proteome</keyword>
<evidence type="ECO:0000256" key="1">
    <source>
        <dbReference type="SAM" id="Phobius"/>
    </source>
</evidence>
<feature type="transmembrane region" description="Helical" evidence="1">
    <location>
        <begin position="16"/>
        <end position="35"/>
    </location>
</feature>
<comment type="caution">
    <text evidence="2">The sequence shown here is derived from an EMBL/GenBank/DDBJ whole genome shotgun (WGS) entry which is preliminary data.</text>
</comment>
<name>A0AAD7G7X3_MYCRO</name>
<sequence>MAIIIPIVRSESDPSLLFFFYLGTLVQMGALLSGAGVRDDWWNVVLGTIAAWLDSSAMGWFGTPPHHLPGLIHRFITARAPERWAAFRSMVEATVSLAFDKLETLVGGLWMSLSTILDATVPEQSSSASDVEKGPGLPSYLEKGWIQVVCIAQPSLTSR</sequence>
<gene>
    <name evidence="2" type="ORF">B0H17DRAFT_1139966</name>
</gene>
<keyword evidence="1" id="KW-1133">Transmembrane helix</keyword>
<evidence type="ECO:0000313" key="3">
    <source>
        <dbReference type="Proteomes" id="UP001221757"/>
    </source>
</evidence>
<keyword evidence="1" id="KW-0472">Membrane</keyword>
<dbReference type="AlphaFoldDB" id="A0AAD7G7X3"/>
<evidence type="ECO:0000313" key="2">
    <source>
        <dbReference type="EMBL" id="KAJ7676247.1"/>
    </source>
</evidence>
<reference evidence="2" key="1">
    <citation type="submission" date="2023-03" db="EMBL/GenBank/DDBJ databases">
        <title>Massive genome expansion in bonnet fungi (Mycena s.s.) driven by repeated elements and novel gene families across ecological guilds.</title>
        <authorList>
            <consortium name="Lawrence Berkeley National Laboratory"/>
            <person name="Harder C.B."/>
            <person name="Miyauchi S."/>
            <person name="Viragh M."/>
            <person name="Kuo A."/>
            <person name="Thoen E."/>
            <person name="Andreopoulos B."/>
            <person name="Lu D."/>
            <person name="Skrede I."/>
            <person name="Drula E."/>
            <person name="Henrissat B."/>
            <person name="Morin E."/>
            <person name="Kohler A."/>
            <person name="Barry K."/>
            <person name="LaButti K."/>
            <person name="Morin E."/>
            <person name="Salamov A."/>
            <person name="Lipzen A."/>
            <person name="Mereny Z."/>
            <person name="Hegedus B."/>
            <person name="Baldrian P."/>
            <person name="Stursova M."/>
            <person name="Weitz H."/>
            <person name="Taylor A."/>
            <person name="Grigoriev I.V."/>
            <person name="Nagy L.G."/>
            <person name="Martin F."/>
            <person name="Kauserud H."/>
        </authorList>
    </citation>
    <scope>NUCLEOTIDE SEQUENCE</scope>
    <source>
        <strain evidence="2">CBHHK067</strain>
    </source>
</reference>
<accession>A0AAD7G7X3</accession>
<dbReference type="Proteomes" id="UP001221757">
    <property type="component" value="Unassembled WGS sequence"/>
</dbReference>
<proteinExistence type="predicted"/>
<organism evidence="2 3">
    <name type="scientific">Mycena rosella</name>
    <name type="common">Pink bonnet</name>
    <name type="synonym">Agaricus rosellus</name>
    <dbReference type="NCBI Taxonomy" id="1033263"/>
    <lineage>
        <taxon>Eukaryota</taxon>
        <taxon>Fungi</taxon>
        <taxon>Dikarya</taxon>
        <taxon>Basidiomycota</taxon>
        <taxon>Agaricomycotina</taxon>
        <taxon>Agaricomycetes</taxon>
        <taxon>Agaricomycetidae</taxon>
        <taxon>Agaricales</taxon>
        <taxon>Marasmiineae</taxon>
        <taxon>Mycenaceae</taxon>
        <taxon>Mycena</taxon>
    </lineage>
</organism>
<keyword evidence="1" id="KW-0812">Transmembrane</keyword>
<protein>
    <submittedName>
        <fullName evidence="2">Uncharacterized protein</fullName>
    </submittedName>
</protein>
<feature type="transmembrane region" description="Helical" evidence="1">
    <location>
        <begin position="41"/>
        <end position="61"/>
    </location>
</feature>
<dbReference type="EMBL" id="JARKIE010000144">
    <property type="protein sequence ID" value="KAJ7676247.1"/>
    <property type="molecule type" value="Genomic_DNA"/>
</dbReference>